<organism evidence="2 3">
    <name type="scientific">Tegillarca granosa</name>
    <name type="common">Malaysian cockle</name>
    <name type="synonym">Anadara granosa</name>
    <dbReference type="NCBI Taxonomy" id="220873"/>
    <lineage>
        <taxon>Eukaryota</taxon>
        <taxon>Metazoa</taxon>
        <taxon>Spiralia</taxon>
        <taxon>Lophotrochozoa</taxon>
        <taxon>Mollusca</taxon>
        <taxon>Bivalvia</taxon>
        <taxon>Autobranchia</taxon>
        <taxon>Pteriomorphia</taxon>
        <taxon>Arcoida</taxon>
        <taxon>Arcoidea</taxon>
        <taxon>Arcidae</taxon>
        <taxon>Tegillarca</taxon>
    </lineage>
</organism>
<dbReference type="Proteomes" id="UP001217089">
    <property type="component" value="Unassembled WGS sequence"/>
</dbReference>
<dbReference type="PANTHER" id="PTHR21113:SF4">
    <property type="entry name" value="CHITIN-BINDING TYPE-4 DOMAIN-CONTAINING PROTEIN"/>
    <property type="match status" value="1"/>
</dbReference>
<dbReference type="InterPro" id="IPR004302">
    <property type="entry name" value="Cellulose/chitin-bd_N"/>
</dbReference>
<evidence type="ECO:0000259" key="1">
    <source>
        <dbReference type="Pfam" id="PF03067"/>
    </source>
</evidence>
<accession>A0ABQ9F803</accession>
<sequence>MVIILCIYSTNVCHGHGWLKDPPSRSSMWKYGFPTPPNYNHMQLFCGGFYVQTVLNHGKCGTCGDRWDGTRENEAGGPYATGRISRRYQEGQTMTAEIMITAQHFGYFEFRVCPNNNTSKKASEECFEKYPLHQPDGSERYYLNGQSEMYNVKLVLPMGLTCSQCVFQWTWYAGMLQ</sequence>
<protein>
    <recommendedName>
        <fullName evidence="1">Chitin-binding type-4 domain-containing protein</fullName>
    </recommendedName>
</protein>
<evidence type="ECO:0000313" key="2">
    <source>
        <dbReference type="EMBL" id="KAJ8312341.1"/>
    </source>
</evidence>
<gene>
    <name evidence="2" type="ORF">KUTeg_009714</name>
</gene>
<name>A0ABQ9F803_TEGGR</name>
<reference evidence="2 3" key="1">
    <citation type="submission" date="2022-12" db="EMBL/GenBank/DDBJ databases">
        <title>Chromosome-level genome of Tegillarca granosa.</title>
        <authorList>
            <person name="Kim J."/>
        </authorList>
    </citation>
    <scope>NUCLEOTIDE SEQUENCE [LARGE SCALE GENOMIC DNA]</scope>
    <source>
        <strain evidence="2">Teg-2019</strain>
        <tissue evidence="2">Adductor muscle</tissue>
    </source>
</reference>
<evidence type="ECO:0000313" key="3">
    <source>
        <dbReference type="Proteomes" id="UP001217089"/>
    </source>
</evidence>
<dbReference type="Pfam" id="PF03067">
    <property type="entry name" value="LPMO_10"/>
    <property type="match status" value="1"/>
</dbReference>
<dbReference type="PANTHER" id="PTHR21113">
    <property type="entry name" value="AGAP001705-PA"/>
    <property type="match status" value="1"/>
</dbReference>
<proteinExistence type="predicted"/>
<dbReference type="EMBL" id="JARBDR010000440">
    <property type="protein sequence ID" value="KAJ8312341.1"/>
    <property type="molecule type" value="Genomic_DNA"/>
</dbReference>
<comment type="caution">
    <text evidence="2">The sequence shown here is derived from an EMBL/GenBank/DDBJ whole genome shotgun (WGS) entry which is preliminary data.</text>
</comment>
<keyword evidence="3" id="KW-1185">Reference proteome</keyword>
<feature type="domain" description="Chitin-binding type-4" evidence="1">
    <location>
        <begin position="16"/>
        <end position="171"/>
    </location>
</feature>